<proteinExistence type="inferred from homology"/>
<dbReference type="OrthoDB" id="428895at2759"/>
<sequence length="245" mass="28418">MKRRLQERDSSRDKSANEVIPVEYEEVIEGIPVQKSAVYEYLASVRQEAETVSYMTPTEVASDSTSEKLYQSDSSTEFYINTNIGNVQLEEPLEKWKNVFLKDFRRTKSQIDSDLSLERSSHPPWEQPESASLWRKYVIDNPPPAFEVIQYQFDHITAMRLLVHLTSWLSNKTNDNLSQWIYCLLLRTDSVLEYSDCAIIRGLGKKAVKLLQKSENDAAVSSTAKYTFEFIVLLVCHYYHQKDII</sequence>
<accession>G3BBK5</accession>
<dbReference type="Pfam" id="PF04938">
    <property type="entry name" value="SIP1"/>
    <property type="match status" value="1"/>
</dbReference>
<comment type="similarity">
    <text evidence="1">Belongs to the gemin-2 family.</text>
</comment>
<dbReference type="KEGG" id="cten:18250399"/>
<dbReference type="GO" id="GO:0005634">
    <property type="term" value="C:nucleus"/>
    <property type="evidence" value="ECO:0007669"/>
    <property type="project" value="TreeGrafter"/>
</dbReference>
<dbReference type="EMBL" id="GL996527">
    <property type="protein sequence ID" value="EGV61561.1"/>
    <property type="molecule type" value="Genomic_DNA"/>
</dbReference>
<reference evidence="2 3" key="1">
    <citation type="journal article" date="2011" name="Proc. Natl. Acad. Sci. U.S.A.">
        <title>Comparative genomics of xylose-fermenting fungi for enhanced biofuel production.</title>
        <authorList>
            <person name="Wohlbach D.J."/>
            <person name="Kuo A."/>
            <person name="Sato T.K."/>
            <person name="Potts K.M."/>
            <person name="Salamov A.A."/>
            <person name="LaButti K.M."/>
            <person name="Sun H."/>
            <person name="Clum A."/>
            <person name="Pangilinan J.L."/>
            <person name="Lindquist E.A."/>
            <person name="Lucas S."/>
            <person name="Lapidus A."/>
            <person name="Jin M."/>
            <person name="Gunawan C."/>
            <person name="Balan V."/>
            <person name="Dale B.E."/>
            <person name="Jeffries T.W."/>
            <person name="Zinkel R."/>
            <person name="Barry K.W."/>
            <person name="Grigoriev I.V."/>
            <person name="Gasch A.P."/>
        </authorList>
    </citation>
    <scope>NUCLEOTIDE SEQUENCE [LARGE SCALE GENOMIC DNA]</scope>
    <source>
        <strain evidence="3">ATCC 10573 / BCRC 21748 / CBS 615 / JCM 9827 / NBRC 10315 / NRRL Y-1498 / VKM Y-70</strain>
    </source>
</reference>
<keyword evidence="3" id="KW-1185">Reference proteome</keyword>
<evidence type="ECO:0000313" key="2">
    <source>
        <dbReference type="EMBL" id="EGV61561.1"/>
    </source>
</evidence>
<protein>
    <recommendedName>
        <fullName evidence="4">Gem-associated protein 2</fullName>
    </recommendedName>
</protein>
<dbReference type="PANTHER" id="PTHR12794:SF0">
    <property type="entry name" value="GEM-ASSOCIATED PROTEIN 2"/>
    <property type="match status" value="1"/>
</dbReference>
<dbReference type="GO" id="GO:0032797">
    <property type="term" value="C:SMN complex"/>
    <property type="evidence" value="ECO:0007669"/>
    <property type="project" value="TreeGrafter"/>
</dbReference>
<dbReference type="Gene3D" id="1.20.58.1070">
    <property type="match status" value="1"/>
</dbReference>
<dbReference type="AlphaFoldDB" id="G3BBK5"/>
<organism evidence="3">
    <name type="scientific">Candida tenuis (strain ATCC 10573 / BCRC 21748 / CBS 615 / JCM 9827 / NBRC 10315 / NRRL Y-1498 / VKM Y-70)</name>
    <name type="common">Yeast</name>
    <name type="synonym">Yamadazyma tenuis</name>
    <dbReference type="NCBI Taxonomy" id="590646"/>
    <lineage>
        <taxon>Eukaryota</taxon>
        <taxon>Fungi</taxon>
        <taxon>Dikarya</taxon>
        <taxon>Ascomycota</taxon>
        <taxon>Saccharomycotina</taxon>
        <taxon>Pichiomycetes</taxon>
        <taxon>Debaryomycetaceae</taxon>
        <taxon>Yamadazyma</taxon>
    </lineage>
</organism>
<evidence type="ECO:0008006" key="4">
    <source>
        <dbReference type="Google" id="ProtNLM"/>
    </source>
</evidence>
<dbReference type="PANTHER" id="PTHR12794">
    <property type="entry name" value="GEMIN2"/>
    <property type="match status" value="1"/>
</dbReference>
<gene>
    <name evidence="2" type="ORF">CANTEDRAFT_94450</name>
</gene>
<evidence type="ECO:0000313" key="3">
    <source>
        <dbReference type="Proteomes" id="UP000000707"/>
    </source>
</evidence>
<dbReference type="InterPro" id="IPR035426">
    <property type="entry name" value="Gemin2/Brr1"/>
</dbReference>
<dbReference type="STRING" id="590646.G3BBK5"/>
<name>G3BBK5_CANTC</name>
<dbReference type="HOGENOM" id="CLU_083380_0_0_1"/>
<dbReference type="Proteomes" id="UP000000707">
    <property type="component" value="Unassembled WGS sequence"/>
</dbReference>
<evidence type="ECO:0000256" key="1">
    <source>
        <dbReference type="ARBA" id="ARBA00025758"/>
    </source>
</evidence>
<dbReference type="eggNOG" id="ENOG502SCAA">
    <property type="taxonomic scope" value="Eukaryota"/>
</dbReference>
<dbReference type="GO" id="GO:0000387">
    <property type="term" value="P:spliceosomal snRNP assembly"/>
    <property type="evidence" value="ECO:0007669"/>
    <property type="project" value="InterPro"/>
</dbReference>
<dbReference type="GeneID" id="18250399"/>
<dbReference type="RefSeq" id="XP_006687731.1">
    <property type="nucleotide sequence ID" value="XM_006687668.1"/>
</dbReference>